<reference evidence="2 3" key="1">
    <citation type="journal article" date="2019" name="Vet. Microbiol.">
        <title>Development of multi locus sequence typing (MLST) of Rodentibacter pneumotropicus.</title>
        <authorList>
            <person name="Adhikary S."/>
            <person name="Bisgaard M."/>
            <person name="Boot R."/>
            <person name="Benga L."/>
            <person name="Nicklas W."/>
            <person name="Christensen H."/>
        </authorList>
    </citation>
    <scope>NUCLEOTIDE SEQUENCE [LARGE SCALE GENOMIC DNA]</scope>
    <source>
        <strain evidence="2 3">Ac84</strain>
    </source>
</reference>
<dbReference type="EMBL" id="QXNI01000002">
    <property type="protein sequence ID" value="THA11295.1"/>
    <property type="molecule type" value="Genomic_DNA"/>
</dbReference>
<evidence type="ECO:0000256" key="1">
    <source>
        <dbReference type="SAM" id="MobiDB-lite"/>
    </source>
</evidence>
<comment type="caution">
    <text evidence="2">The sequence shown here is derived from an EMBL/GenBank/DDBJ whole genome shotgun (WGS) entry which is preliminary data.</text>
</comment>
<organism evidence="2 3">
    <name type="scientific">Rodentibacter pneumotropicus</name>
    <dbReference type="NCBI Taxonomy" id="758"/>
    <lineage>
        <taxon>Bacteria</taxon>
        <taxon>Pseudomonadati</taxon>
        <taxon>Pseudomonadota</taxon>
        <taxon>Gammaproteobacteria</taxon>
        <taxon>Pasteurellales</taxon>
        <taxon>Pasteurellaceae</taxon>
        <taxon>Rodentibacter</taxon>
    </lineage>
</organism>
<dbReference type="AlphaFoldDB" id="A0A4S2Q599"/>
<evidence type="ECO:0000313" key="2">
    <source>
        <dbReference type="EMBL" id="THA11295.1"/>
    </source>
</evidence>
<proteinExistence type="predicted"/>
<protein>
    <submittedName>
        <fullName evidence="2">Uncharacterized protein</fullName>
    </submittedName>
</protein>
<dbReference type="Proteomes" id="UP000306758">
    <property type="component" value="Unassembled WGS sequence"/>
</dbReference>
<feature type="region of interest" description="Disordered" evidence="1">
    <location>
        <begin position="67"/>
        <end position="108"/>
    </location>
</feature>
<accession>A0A4S2Q599</accession>
<evidence type="ECO:0000313" key="3">
    <source>
        <dbReference type="Proteomes" id="UP000306758"/>
    </source>
</evidence>
<name>A0A4S2Q599_9PAST</name>
<gene>
    <name evidence="2" type="ORF">D3M78_00325</name>
</gene>
<feature type="compositionally biased region" description="Basic and acidic residues" evidence="1">
    <location>
        <begin position="67"/>
        <end position="85"/>
    </location>
</feature>
<dbReference type="RefSeq" id="WP_136122779.1">
    <property type="nucleotide sequence ID" value="NZ_QXNI01000002.1"/>
</dbReference>
<sequence length="165" mass="19166">MKVESYRMHVLLNADSKKYHGELWVNNKREIRTYPLMNEMVAINTLNKRIDSFNFLNNTKIPHYEKGKANMKKFEPKPVKPESPKIELTGTTPKPATPEKPKRKLHRKPFTPYGLTGYLVDKHGNIRLHLDRRASARTIVLEPAMFAMLAEMVKATQEQQNEPNI</sequence>